<dbReference type="InterPro" id="IPR036890">
    <property type="entry name" value="HATPase_C_sf"/>
</dbReference>
<dbReference type="Proteomes" id="UP001320972">
    <property type="component" value="Unassembled WGS sequence"/>
</dbReference>
<dbReference type="Gene3D" id="3.30.565.10">
    <property type="entry name" value="Histidine kinase-like ATPase, C-terminal domain"/>
    <property type="match status" value="1"/>
</dbReference>
<comment type="catalytic activity">
    <reaction evidence="1">
        <text>ATP + protein L-histidine = ADP + protein N-phospho-L-histidine.</text>
        <dbReference type="EC" id="2.7.13.3"/>
    </reaction>
</comment>
<evidence type="ECO:0000256" key="1">
    <source>
        <dbReference type="ARBA" id="ARBA00000085"/>
    </source>
</evidence>
<evidence type="ECO:0000313" key="10">
    <source>
        <dbReference type="Proteomes" id="UP001321018"/>
    </source>
</evidence>
<name>A0AAP2YYG1_9EURY</name>
<sequence length="124" mass="13690">MAEPGSLELDQEFYVVGDEDRLLQLFEDLFRNAALHGGSNTTVRIGPLEDWFGFYVEDDGPGISADEREQVFESGYTTSAKGTGFGIPIIEVIAEAHGWDVRLTDGRTGCAQFEFVGVDFYDPT</sequence>
<evidence type="ECO:0000256" key="2">
    <source>
        <dbReference type="ARBA" id="ARBA00012438"/>
    </source>
</evidence>
<dbReference type="AlphaFoldDB" id="A0AAP2YYG1"/>
<evidence type="ECO:0000313" key="9">
    <source>
        <dbReference type="Proteomes" id="UP001320972"/>
    </source>
</evidence>
<dbReference type="Pfam" id="PF02518">
    <property type="entry name" value="HATPase_c"/>
    <property type="match status" value="1"/>
</dbReference>
<dbReference type="PANTHER" id="PTHR43711:SF1">
    <property type="entry name" value="HISTIDINE KINASE 1"/>
    <property type="match status" value="1"/>
</dbReference>
<dbReference type="Proteomes" id="UP001321018">
    <property type="component" value="Unassembled WGS sequence"/>
</dbReference>
<dbReference type="InterPro" id="IPR005467">
    <property type="entry name" value="His_kinase_dom"/>
</dbReference>
<protein>
    <recommendedName>
        <fullName evidence="2">histidine kinase</fullName>
        <ecNumber evidence="2">2.7.13.3</ecNumber>
    </recommendedName>
</protein>
<dbReference type="InterPro" id="IPR003594">
    <property type="entry name" value="HATPase_dom"/>
</dbReference>
<organism evidence="7 10">
    <name type="scientific">Natronoglomus mannanivorans</name>
    <dbReference type="NCBI Taxonomy" id="2979990"/>
    <lineage>
        <taxon>Archaea</taxon>
        <taxon>Methanobacteriati</taxon>
        <taxon>Methanobacteriota</taxon>
        <taxon>Stenosarchaea group</taxon>
        <taxon>Halobacteria</taxon>
        <taxon>Halobacteriales</taxon>
        <taxon>Natrialbaceae</taxon>
        <taxon>Natronoglomus</taxon>
    </lineage>
</organism>
<dbReference type="GO" id="GO:0000160">
    <property type="term" value="P:phosphorelay signal transduction system"/>
    <property type="evidence" value="ECO:0007669"/>
    <property type="project" value="UniProtKB-KW"/>
</dbReference>
<keyword evidence="9" id="KW-1185">Reference proteome</keyword>
<dbReference type="EMBL" id="JAOPKA010000004">
    <property type="protein sequence ID" value="MCU4741392.1"/>
    <property type="molecule type" value="Genomic_DNA"/>
</dbReference>
<evidence type="ECO:0000256" key="4">
    <source>
        <dbReference type="ARBA" id="ARBA00022777"/>
    </source>
</evidence>
<dbReference type="SMART" id="SM00387">
    <property type="entry name" value="HATPase_c"/>
    <property type="match status" value="1"/>
</dbReference>
<dbReference type="GO" id="GO:0004673">
    <property type="term" value="F:protein histidine kinase activity"/>
    <property type="evidence" value="ECO:0007669"/>
    <property type="project" value="UniProtKB-EC"/>
</dbReference>
<keyword evidence="4 7" id="KW-0418">Kinase</keyword>
<dbReference type="InterPro" id="IPR050736">
    <property type="entry name" value="Sensor_HK_Regulatory"/>
</dbReference>
<dbReference type="InterPro" id="IPR004358">
    <property type="entry name" value="Sig_transdc_His_kin-like_C"/>
</dbReference>
<evidence type="ECO:0000256" key="5">
    <source>
        <dbReference type="ARBA" id="ARBA00023012"/>
    </source>
</evidence>
<dbReference type="EC" id="2.7.13.3" evidence="2"/>
<feature type="domain" description="Histidine kinase" evidence="6">
    <location>
        <begin position="1"/>
        <end position="103"/>
    </location>
</feature>
<evidence type="ECO:0000259" key="6">
    <source>
        <dbReference type="PROSITE" id="PS50109"/>
    </source>
</evidence>
<comment type="caution">
    <text evidence="7">The sequence shown here is derived from an EMBL/GenBank/DDBJ whole genome shotgun (WGS) entry which is preliminary data.</text>
</comment>
<keyword evidence="3" id="KW-0808">Transferase</keyword>
<accession>A0AAP2YYG1</accession>
<gene>
    <name evidence="8" type="ORF">OB955_11635</name>
    <name evidence="7" type="ORF">OB960_08250</name>
</gene>
<evidence type="ECO:0000313" key="8">
    <source>
        <dbReference type="EMBL" id="MCU4973393.1"/>
    </source>
</evidence>
<dbReference type="PANTHER" id="PTHR43711">
    <property type="entry name" value="TWO-COMPONENT HISTIDINE KINASE"/>
    <property type="match status" value="1"/>
</dbReference>
<dbReference type="RefSeq" id="WP_338003231.1">
    <property type="nucleotide sequence ID" value="NZ_JAOPKA010000004.1"/>
</dbReference>
<keyword evidence="5" id="KW-0902">Two-component regulatory system</keyword>
<reference evidence="7 9" key="1">
    <citation type="submission" date="2022-09" db="EMBL/GenBank/DDBJ databases">
        <title>Enrichment on poylsaccharides allowed isolation of novel metabolic and taxonomic groups of Haloarchaea.</title>
        <authorList>
            <person name="Sorokin D.Y."/>
            <person name="Elcheninov A.G."/>
            <person name="Khizhniak T.V."/>
            <person name="Kolganova T.V."/>
            <person name="Kublanov I.V."/>
        </authorList>
    </citation>
    <scope>NUCLEOTIDE SEQUENCE</scope>
    <source>
        <strain evidence="8 9">AArc-m2/3/4</strain>
        <strain evidence="7">AArc-xg1-1</strain>
    </source>
</reference>
<dbReference type="PRINTS" id="PR00344">
    <property type="entry name" value="BCTRLSENSOR"/>
</dbReference>
<dbReference type="PROSITE" id="PS50109">
    <property type="entry name" value="HIS_KIN"/>
    <property type="match status" value="1"/>
</dbReference>
<evidence type="ECO:0000313" key="7">
    <source>
        <dbReference type="EMBL" id="MCU4741392.1"/>
    </source>
</evidence>
<proteinExistence type="predicted"/>
<dbReference type="EMBL" id="JAOPKB010000005">
    <property type="protein sequence ID" value="MCU4973393.1"/>
    <property type="molecule type" value="Genomic_DNA"/>
</dbReference>
<evidence type="ECO:0000256" key="3">
    <source>
        <dbReference type="ARBA" id="ARBA00022679"/>
    </source>
</evidence>
<dbReference type="SUPFAM" id="SSF55874">
    <property type="entry name" value="ATPase domain of HSP90 chaperone/DNA topoisomerase II/histidine kinase"/>
    <property type="match status" value="1"/>
</dbReference>